<dbReference type="PROSITE" id="PS51272">
    <property type="entry name" value="SLH"/>
    <property type="match status" value="1"/>
</dbReference>
<dbReference type="Pfam" id="PF00395">
    <property type="entry name" value="SLH"/>
    <property type="match status" value="1"/>
</dbReference>
<name>A0ABW4Q747_9MICC</name>
<feature type="non-terminal residue" evidence="2">
    <location>
        <position position="1"/>
    </location>
</feature>
<reference evidence="3" key="1">
    <citation type="journal article" date="2019" name="Int. J. Syst. Evol. Microbiol.">
        <title>The Global Catalogue of Microorganisms (GCM) 10K type strain sequencing project: providing services to taxonomists for standard genome sequencing and annotation.</title>
        <authorList>
            <consortium name="The Broad Institute Genomics Platform"/>
            <consortium name="The Broad Institute Genome Sequencing Center for Infectious Disease"/>
            <person name="Wu L."/>
            <person name="Ma J."/>
        </authorList>
    </citation>
    <scope>NUCLEOTIDE SEQUENCE [LARGE SCALE GENOMIC DNA]</scope>
    <source>
        <strain evidence="3">JCM 11496</strain>
    </source>
</reference>
<feature type="domain" description="SLH" evidence="1">
    <location>
        <begin position="37"/>
        <end position="100"/>
    </location>
</feature>
<protein>
    <submittedName>
        <fullName evidence="2">S-layer homology domain-containing protein</fullName>
    </submittedName>
</protein>
<gene>
    <name evidence="2" type="ORF">ACFSFX_08000</name>
</gene>
<organism evidence="2 3">
    <name type="scientific">Arthrobacter flavus</name>
    <dbReference type="NCBI Taxonomy" id="95172"/>
    <lineage>
        <taxon>Bacteria</taxon>
        <taxon>Bacillati</taxon>
        <taxon>Actinomycetota</taxon>
        <taxon>Actinomycetes</taxon>
        <taxon>Micrococcales</taxon>
        <taxon>Micrococcaceae</taxon>
        <taxon>Arthrobacter</taxon>
    </lineage>
</organism>
<dbReference type="RefSeq" id="WP_377959562.1">
    <property type="nucleotide sequence ID" value="NZ_JBHUGA010000019.1"/>
</dbReference>
<evidence type="ECO:0000313" key="3">
    <source>
        <dbReference type="Proteomes" id="UP001597307"/>
    </source>
</evidence>
<evidence type="ECO:0000259" key="1">
    <source>
        <dbReference type="PROSITE" id="PS51272"/>
    </source>
</evidence>
<comment type="caution">
    <text evidence="2">The sequence shown here is derived from an EMBL/GenBank/DDBJ whole genome shotgun (WGS) entry which is preliminary data.</text>
</comment>
<dbReference type="InterPro" id="IPR001119">
    <property type="entry name" value="SLH_dom"/>
</dbReference>
<evidence type="ECO:0000313" key="2">
    <source>
        <dbReference type="EMBL" id="MFD1846537.1"/>
    </source>
</evidence>
<accession>A0ABW4Q747</accession>
<sequence>TFRPLAPVNRDAMAAFMNRFAGEYCSIADAADYDAPQVAPFPDVPVNDQFHKEISWMAENGITTGFNDGEYKRLQPVARDAMARFIERLDGYTEDNGDCNP</sequence>
<proteinExistence type="predicted"/>
<dbReference type="Proteomes" id="UP001597307">
    <property type="component" value="Unassembled WGS sequence"/>
</dbReference>
<keyword evidence="3" id="KW-1185">Reference proteome</keyword>
<dbReference type="EMBL" id="JBHUGA010000019">
    <property type="protein sequence ID" value="MFD1846537.1"/>
    <property type="molecule type" value="Genomic_DNA"/>
</dbReference>